<dbReference type="OrthoDB" id="3058872at2759"/>
<accession>A0A2A9NJ78</accession>
<feature type="compositionally biased region" description="Polar residues" evidence="1">
    <location>
        <begin position="80"/>
        <end position="91"/>
    </location>
</feature>
<feature type="region of interest" description="Disordered" evidence="1">
    <location>
        <begin position="242"/>
        <end position="290"/>
    </location>
</feature>
<feature type="compositionally biased region" description="Polar residues" evidence="1">
    <location>
        <begin position="41"/>
        <end position="61"/>
    </location>
</feature>
<evidence type="ECO:0000313" key="3">
    <source>
        <dbReference type="Proteomes" id="UP000242287"/>
    </source>
</evidence>
<dbReference type="EMBL" id="KZ301999">
    <property type="protein sequence ID" value="PFH50649.1"/>
    <property type="molecule type" value="Genomic_DNA"/>
</dbReference>
<feature type="compositionally biased region" description="Basic residues" evidence="1">
    <location>
        <begin position="269"/>
        <end position="278"/>
    </location>
</feature>
<keyword evidence="3" id="KW-1185">Reference proteome</keyword>
<sequence>MSEEPQSQITPAQGMSDNEPANRDLSRVQDPVWPHEAGVQTPVSSSNLRTSEATHPSNNPAYMTPVISKSNSRRPEGLENATSKVPLSHTPSEPFAEPLANVHPTNGQTMNEHPRVVPIPEAPRTAEVSGHSEYLPRTAGAMPTLSQNRRTMPVNANFVPPSQGDNGRPVPPPMRVYSYLKDKRKRTMSTASVEARDGTAASTVVGSPTASVLSQPPIIIPPARDIIQATTAWRQELNGRVDGQGRRRITRPGVVFDLGEEPPREERRRRARPKGSRHRDREHNGQPKQG</sequence>
<evidence type="ECO:0000313" key="2">
    <source>
        <dbReference type="EMBL" id="PFH50649.1"/>
    </source>
</evidence>
<gene>
    <name evidence="2" type="ORF">AMATHDRAFT_60611</name>
</gene>
<organism evidence="2 3">
    <name type="scientific">Amanita thiersii Skay4041</name>
    <dbReference type="NCBI Taxonomy" id="703135"/>
    <lineage>
        <taxon>Eukaryota</taxon>
        <taxon>Fungi</taxon>
        <taxon>Dikarya</taxon>
        <taxon>Basidiomycota</taxon>
        <taxon>Agaricomycotina</taxon>
        <taxon>Agaricomycetes</taxon>
        <taxon>Agaricomycetidae</taxon>
        <taxon>Agaricales</taxon>
        <taxon>Pluteineae</taxon>
        <taxon>Amanitaceae</taxon>
        <taxon>Amanita</taxon>
    </lineage>
</organism>
<protein>
    <submittedName>
        <fullName evidence="2">Uncharacterized protein</fullName>
    </submittedName>
</protein>
<dbReference type="AlphaFoldDB" id="A0A2A9NJ78"/>
<evidence type="ECO:0000256" key="1">
    <source>
        <dbReference type="SAM" id="MobiDB-lite"/>
    </source>
</evidence>
<feature type="region of interest" description="Disordered" evidence="1">
    <location>
        <begin position="1"/>
        <end position="104"/>
    </location>
</feature>
<feature type="compositionally biased region" description="Basic and acidic residues" evidence="1">
    <location>
        <begin position="279"/>
        <end position="290"/>
    </location>
</feature>
<proteinExistence type="predicted"/>
<dbReference type="STRING" id="703135.A0A2A9NJ78"/>
<name>A0A2A9NJ78_9AGAR</name>
<reference evidence="2 3" key="1">
    <citation type="submission" date="2014-02" db="EMBL/GenBank/DDBJ databases">
        <title>Transposable element dynamics among asymbiotic and ectomycorrhizal Amanita fungi.</title>
        <authorList>
            <consortium name="DOE Joint Genome Institute"/>
            <person name="Hess J."/>
            <person name="Skrede I."/>
            <person name="Wolfe B."/>
            <person name="LaButti K."/>
            <person name="Ohm R.A."/>
            <person name="Grigoriev I.V."/>
            <person name="Pringle A."/>
        </authorList>
    </citation>
    <scope>NUCLEOTIDE SEQUENCE [LARGE SCALE GENOMIC DNA]</scope>
    <source>
        <strain evidence="2 3">SKay4041</strain>
    </source>
</reference>
<dbReference type="Proteomes" id="UP000242287">
    <property type="component" value="Unassembled WGS sequence"/>
</dbReference>
<feature type="compositionally biased region" description="Polar residues" evidence="1">
    <location>
        <begin position="1"/>
        <end position="16"/>
    </location>
</feature>